<name>A0ABW7HH89_9BURK</name>
<keyword evidence="3" id="KW-1185">Reference proteome</keyword>
<feature type="transmembrane region" description="Helical" evidence="1">
    <location>
        <begin position="76"/>
        <end position="97"/>
    </location>
</feature>
<proteinExistence type="predicted"/>
<comment type="caution">
    <text evidence="2">The sequence shown here is derived from an EMBL/GenBank/DDBJ whole genome shotgun (WGS) entry which is preliminary data.</text>
</comment>
<dbReference type="EMBL" id="JBIGIC010000012">
    <property type="protein sequence ID" value="MFG6489261.1"/>
    <property type="molecule type" value="Genomic_DNA"/>
</dbReference>
<evidence type="ECO:0000313" key="3">
    <source>
        <dbReference type="Proteomes" id="UP001606134"/>
    </source>
</evidence>
<keyword evidence="1" id="KW-0472">Membrane</keyword>
<reference evidence="2 3" key="1">
    <citation type="submission" date="2024-08" db="EMBL/GenBank/DDBJ databases">
        <authorList>
            <person name="Lu H."/>
        </authorList>
    </citation>
    <scope>NUCLEOTIDE SEQUENCE [LARGE SCALE GENOMIC DNA]</scope>
    <source>
        <strain evidence="2 3">BYS78W</strain>
    </source>
</reference>
<feature type="transmembrane region" description="Helical" evidence="1">
    <location>
        <begin position="112"/>
        <end position="130"/>
    </location>
</feature>
<accession>A0ABW7HH89</accession>
<organism evidence="2 3">
    <name type="scientific">Pelomonas candidula</name>
    <dbReference type="NCBI Taxonomy" id="3299025"/>
    <lineage>
        <taxon>Bacteria</taxon>
        <taxon>Pseudomonadati</taxon>
        <taxon>Pseudomonadota</taxon>
        <taxon>Betaproteobacteria</taxon>
        <taxon>Burkholderiales</taxon>
        <taxon>Sphaerotilaceae</taxon>
        <taxon>Roseateles</taxon>
    </lineage>
</organism>
<keyword evidence="1" id="KW-0812">Transmembrane</keyword>
<protein>
    <submittedName>
        <fullName evidence="2">DoxX family protein</fullName>
    </submittedName>
</protein>
<sequence>MSGVASWRRLALLALLLPYLISGVLKLLDFAGAQAEVGGLVSWVGGAALAPLTVAVIVLQLGGSVLLLLRGGRLAALGGAALAAFTLAATFLAHTWWQLPPGPERAHAFNGFWEHIALVGALLFAALAELRP</sequence>
<evidence type="ECO:0000313" key="2">
    <source>
        <dbReference type="EMBL" id="MFG6489261.1"/>
    </source>
</evidence>
<evidence type="ECO:0000256" key="1">
    <source>
        <dbReference type="SAM" id="Phobius"/>
    </source>
</evidence>
<dbReference type="Proteomes" id="UP001606134">
    <property type="component" value="Unassembled WGS sequence"/>
</dbReference>
<keyword evidence="1" id="KW-1133">Transmembrane helix</keyword>
<feature type="transmembrane region" description="Helical" evidence="1">
    <location>
        <begin position="46"/>
        <end position="69"/>
    </location>
</feature>
<dbReference type="RefSeq" id="WP_394415612.1">
    <property type="nucleotide sequence ID" value="NZ_JBIGIC010000012.1"/>
</dbReference>
<gene>
    <name evidence="2" type="ORF">ACG04R_21435</name>
</gene>